<name>A0ABW4AIS8_9ACTN</name>
<sequence length="392" mass="42376">MRNLRSFVAGVVLGAVGMSIRHRSMTATPLPVRDARTAPPGPEPEPQSDTAPELEGSAPQLRPAKASVVARLVACVLGWLLLAGGLLIGYVKYGEVTAVPEPQREAGSVLLYFDRPGVEARLEVRVDERRTGFGESRYFINVSKSGESGELGFMFVATGAGRATEVYPAGTARDTVNGCWDSIDGFYGLVPRCHDTRMPPGPGYSTSDALVESQVITGTIRRDADGQMMTEVWLWSDDDFIEKGGKRTYFSLPKVGTSYLPPGYRAGIPYGKPGEPKTYVPEKLDVTLIYRDLSSRDRVESVSPEPALPGKLAWAEADASSIAPRGSIVDMVVEDQNQNLIFLIGAFLGVASTLLPILAVQSRKLAEDLIVLVRTRVPTMPGRDDGRRDPAP</sequence>
<keyword evidence="2" id="KW-0812">Transmembrane</keyword>
<dbReference type="RefSeq" id="WP_317793764.1">
    <property type="nucleotide sequence ID" value="NZ_AP028461.1"/>
</dbReference>
<accession>A0ABW4AIS8</accession>
<gene>
    <name evidence="3" type="ORF">ACFQ5G_34450</name>
</gene>
<feature type="transmembrane region" description="Helical" evidence="2">
    <location>
        <begin position="340"/>
        <end position="360"/>
    </location>
</feature>
<dbReference type="EMBL" id="JBHTMK010000044">
    <property type="protein sequence ID" value="MFD1370463.1"/>
    <property type="molecule type" value="Genomic_DNA"/>
</dbReference>
<evidence type="ECO:0000256" key="1">
    <source>
        <dbReference type="SAM" id="MobiDB-lite"/>
    </source>
</evidence>
<proteinExistence type="predicted"/>
<evidence type="ECO:0000256" key="2">
    <source>
        <dbReference type="SAM" id="Phobius"/>
    </source>
</evidence>
<keyword evidence="2" id="KW-0472">Membrane</keyword>
<comment type="caution">
    <text evidence="3">The sequence shown here is derived from an EMBL/GenBank/DDBJ whole genome shotgun (WGS) entry which is preliminary data.</text>
</comment>
<feature type="region of interest" description="Disordered" evidence="1">
    <location>
        <begin position="27"/>
        <end position="59"/>
    </location>
</feature>
<reference evidence="4" key="1">
    <citation type="journal article" date="2019" name="Int. J. Syst. Evol. Microbiol.">
        <title>The Global Catalogue of Microorganisms (GCM) 10K type strain sequencing project: providing services to taxonomists for standard genome sequencing and annotation.</title>
        <authorList>
            <consortium name="The Broad Institute Genomics Platform"/>
            <consortium name="The Broad Institute Genome Sequencing Center for Infectious Disease"/>
            <person name="Wu L."/>
            <person name="Ma J."/>
        </authorList>
    </citation>
    <scope>NUCLEOTIDE SEQUENCE [LARGE SCALE GENOMIC DNA]</scope>
    <source>
        <strain evidence="4">CCM 7526</strain>
    </source>
</reference>
<keyword evidence="2" id="KW-1133">Transmembrane helix</keyword>
<protein>
    <recommendedName>
        <fullName evidence="5">DUF4178 domain-containing protein</fullName>
    </recommendedName>
</protein>
<dbReference type="Proteomes" id="UP001597183">
    <property type="component" value="Unassembled WGS sequence"/>
</dbReference>
<evidence type="ECO:0000313" key="3">
    <source>
        <dbReference type="EMBL" id="MFD1370463.1"/>
    </source>
</evidence>
<evidence type="ECO:0000313" key="4">
    <source>
        <dbReference type="Proteomes" id="UP001597183"/>
    </source>
</evidence>
<keyword evidence="4" id="KW-1185">Reference proteome</keyword>
<evidence type="ECO:0008006" key="5">
    <source>
        <dbReference type="Google" id="ProtNLM"/>
    </source>
</evidence>
<feature type="transmembrane region" description="Helical" evidence="2">
    <location>
        <begin position="68"/>
        <end position="91"/>
    </location>
</feature>
<organism evidence="3 4">
    <name type="scientific">Actinoplanes sichuanensis</name>
    <dbReference type="NCBI Taxonomy" id="512349"/>
    <lineage>
        <taxon>Bacteria</taxon>
        <taxon>Bacillati</taxon>
        <taxon>Actinomycetota</taxon>
        <taxon>Actinomycetes</taxon>
        <taxon>Micromonosporales</taxon>
        <taxon>Micromonosporaceae</taxon>
        <taxon>Actinoplanes</taxon>
    </lineage>
</organism>